<evidence type="ECO:0000313" key="1">
    <source>
        <dbReference type="EnsemblPlants" id="Bo01243s010.1"/>
    </source>
</evidence>
<proteinExistence type="predicted"/>
<reference evidence="1" key="1">
    <citation type="journal article" date="2014" name="Genome Biol.">
        <title>Transcriptome and methylome profiling reveals relics of genome dominance in the mesopolyploid Brassica oleracea.</title>
        <authorList>
            <person name="Parkin I.A."/>
            <person name="Koh C."/>
            <person name="Tang H."/>
            <person name="Robinson S.J."/>
            <person name="Kagale S."/>
            <person name="Clarke W.E."/>
            <person name="Town C.D."/>
            <person name="Nixon J."/>
            <person name="Krishnakumar V."/>
            <person name="Bidwell S.L."/>
            <person name="Denoeud F."/>
            <person name="Belcram H."/>
            <person name="Links M.G."/>
            <person name="Just J."/>
            <person name="Clarke C."/>
            <person name="Bender T."/>
            <person name="Huebert T."/>
            <person name="Mason A.S."/>
            <person name="Pires J.C."/>
            <person name="Barker G."/>
            <person name="Moore J."/>
            <person name="Walley P.G."/>
            <person name="Manoli S."/>
            <person name="Batley J."/>
            <person name="Edwards D."/>
            <person name="Nelson M.N."/>
            <person name="Wang X."/>
            <person name="Paterson A.H."/>
            <person name="King G."/>
            <person name="Bancroft I."/>
            <person name="Chalhoub B."/>
            <person name="Sharpe A.G."/>
        </authorList>
    </citation>
    <scope>NUCLEOTIDE SEQUENCE [LARGE SCALE GENOMIC DNA]</scope>
    <source>
        <strain evidence="1">cv. TO1000</strain>
    </source>
</reference>
<dbReference type="Gramene" id="Bo01243s010.1">
    <property type="protein sequence ID" value="Bo01243s010.1"/>
    <property type="gene ID" value="Bo01243s010"/>
</dbReference>
<evidence type="ECO:0000313" key="2">
    <source>
        <dbReference type="Proteomes" id="UP000032141"/>
    </source>
</evidence>
<sequence length="58" mass="6347">MFLRMTIASNIKTSLPVAEKAKAYLATIEERFKTADKSLAGKLMADLTTMKHDGTSLS</sequence>
<dbReference type="EnsemblPlants" id="Bo01243s010.1">
    <property type="protein sequence ID" value="Bo01243s010.1"/>
    <property type="gene ID" value="Bo01243s010"/>
</dbReference>
<organism evidence="1 2">
    <name type="scientific">Brassica oleracea var. oleracea</name>
    <dbReference type="NCBI Taxonomy" id="109376"/>
    <lineage>
        <taxon>Eukaryota</taxon>
        <taxon>Viridiplantae</taxon>
        <taxon>Streptophyta</taxon>
        <taxon>Embryophyta</taxon>
        <taxon>Tracheophyta</taxon>
        <taxon>Spermatophyta</taxon>
        <taxon>Magnoliopsida</taxon>
        <taxon>eudicotyledons</taxon>
        <taxon>Gunneridae</taxon>
        <taxon>Pentapetalae</taxon>
        <taxon>rosids</taxon>
        <taxon>malvids</taxon>
        <taxon>Brassicales</taxon>
        <taxon>Brassicaceae</taxon>
        <taxon>Brassiceae</taxon>
        <taxon>Brassica</taxon>
    </lineage>
</organism>
<dbReference type="Proteomes" id="UP000032141">
    <property type="component" value="Unassembled WGS sequence"/>
</dbReference>
<dbReference type="HOGENOM" id="CLU_2981862_0_0_1"/>
<reference evidence="1" key="2">
    <citation type="submission" date="2015-06" db="UniProtKB">
        <authorList>
            <consortium name="EnsemblPlants"/>
        </authorList>
    </citation>
    <scope>IDENTIFICATION</scope>
</reference>
<keyword evidence="2" id="KW-1185">Reference proteome</keyword>
<protein>
    <submittedName>
        <fullName evidence="1">Uncharacterized protein</fullName>
    </submittedName>
</protein>
<dbReference type="AlphaFoldDB" id="A0A0D2ZUD9"/>
<name>A0A0D2ZUD9_BRAOL</name>
<accession>A0A0D2ZUD9</accession>